<dbReference type="SMART" id="SM00256">
    <property type="entry name" value="FBOX"/>
    <property type="match status" value="1"/>
</dbReference>
<dbReference type="AlphaFoldDB" id="A0A8H6WDH3"/>
<feature type="domain" description="F-box" evidence="1">
    <location>
        <begin position="1"/>
        <end position="45"/>
    </location>
</feature>
<sequence>MLVSSLPSELLEEIMELLDKQDLLACALVCQALLGRCRRHLFQNKLEVIELVPRNISRFAQVIRSPHCTLGPYICSIYARRYYWASEDSVFTFIAPLLRRLPAVRSLRFRLQVLVNGTTVDDHFRQGFVTGFPHVTRLHLHCTFEQVRPIYPAPLQDLIACFPACVDLEIESLSNARIASSSNARPPPELHSVSLCQDAAKPILIWLDAAGHLGKITTLALPLLRVDVDDDDDIISIREALEKMGQTLRKLVVPFSQEFDSQFDPEMLRALDLSRFSNLQALIINDVSEFYNLEDGQGQTARLVGFVTQLQASTLEEISISLPASSYSGLESWALFDAHFASHRFPSLRRMTLEDPRQDKGFFRTALPKLFASGVLRVLDAVPVQFVAEDSK</sequence>
<reference evidence="2" key="1">
    <citation type="submission" date="2020-05" db="EMBL/GenBank/DDBJ databases">
        <title>Mycena genomes resolve the evolution of fungal bioluminescence.</title>
        <authorList>
            <person name="Tsai I.J."/>
        </authorList>
    </citation>
    <scope>NUCLEOTIDE SEQUENCE</scope>
    <source>
        <strain evidence="2">110903Hualien_Pintung</strain>
    </source>
</reference>
<dbReference type="InterPro" id="IPR032675">
    <property type="entry name" value="LRR_dom_sf"/>
</dbReference>
<dbReference type="InterPro" id="IPR036047">
    <property type="entry name" value="F-box-like_dom_sf"/>
</dbReference>
<accession>A0A8H6WDH3</accession>
<dbReference type="Pfam" id="PF12937">
    <property type="entry name" value="F-box-like"/>
    <property type="match status" value="1"/>
</dbReference>
<dbReference type="Gene3D" id="1.20.1280.50">
    <property type="match status" value="1"/>
</dbReference>
<evidence type="ECO:0000313" key="3">
    <source>
        <dbReference type="Proteomes" id="UP000613580"/>
    </source>
</evidence>
<evidence type="ECO:0000313" key="2">
    <source>
        <dbReference type="EMBL" id="KAF7313832.1"/>
    </source>
</evidence>
<dbReference type="InterPro" id="IPR001810">
    <property type="entry name" value="F-box_dom"/>
</dbReference>
<protein>
    <recommendedName>
        <fullName evidence="1">F-box domain-containing protein</fullName>
    </recommendedName>
</protein>
<proteinExistence type="predicted"/>
<dbReference type="Proteomes" id="UP000613580">
    <property type="component" value="Unassembled WGS sequence"/>
</dbReference>
<organism evidence="2 3">
    <name type="scientific">Mycena chlorophos</name>
    <name type="common">Agaric fungus</name>
    <name type="synonym">Agaricus chlorophos</name>
    <dbReference type="NCBI Taxonomy" id="658473"/>
    <lineage>
        <taxon>Eukaryota</taxon>
        <taxon>Fungi</taxon>
        <taxon>Dikarya</taxon>
        <taxon>Basidiomycota</taxon>
        <taxon>Agaricomycotina</taxon>
        <taxon>Agaricomycetes</taxon>
        <taxon>Agaricomycetidae</taxon>
        <taxon>Agaricales</taxon>
        <taxon>Marasmiineae</taxon>
        <taxon>Mycenaceae</taxon>
        <taxon>Mycena</taxon>
    </lineage>
</organism>
<comment type="caution">
    <text evidence="2">The sequence shown here is derived from an EMBL/GenBank/DDBJ whole genome shotgun (WGS) entry which is preliminary data.</text>
</comment>
<dbReference type="EMBL" id="JACAZE010000006">
    <property type="protein sequence ID" value="KAF7313832.1"/>
    <property type="molecule type" value="Genomic_DNA"/>
</dbReference>
<dbReference type="Gene3D" id="3.80.10.10">
    <property type="entry name" value="Ribonuclease Inhibitor"/>
    <property type="match status" value="1"/>
</dbReference>
<keyword evidence="3" id="KW-1185">Reference proteome</keyword>
<dbReference type="PROSITE" id="PS50181">
    <property type="entry name" value="FBOX"/>
    <property type="match status" value="1"/>
</dbReference>
<dbReference type="SUPFAM" id="SSF81383">
    <property type="entry name" value="F-box domain"/>
    <property type="match status" value="1"/>
</dbReference>
<dbReference type="OrthoDB" id="2977329at2759"/>
<gene>
    <name evidence="2" type="ORF">HMN09_00540700</name>
</gene>
<evidence type="ECO:0000259" key="1">
    <source>
        <dbReference type="PROSITE" id="PS50181"/>
    </source>
</evidence>
<name>A0A8H6WDH3_MYCCL</name>